<dbReference type="InterPro" id="IPR017871">
    <property type="entry name" value="ABC_transporter-like_CS"/>
</dbReference>
<evidence type="ECO:0000256" key="3">
    <source>
        <dbReference type="ARBA" id="ARBA00022741"/>
    </source>
</evidence>
<dbReference type="Pfam" id="PF00664">
    <property type="entry name" value="ABC_membrane"/>
    <property type="match status" value="1"/>
</dbReference>
<sequence length="526" mass="59781">MKINLKWIIKQLPIKLLIALLVTVIWGSFQGVINGAIFGKFPTLVHASQPELNRFLIYATILFVLVYTGFFLEHIIINYTRRRLKIALKKQMMNISFQHQEKVSKGLNRISNDANKIDDSYFQNIINVFVSGTEALISTVYVLNVNLVMGLIAILFSALSMIPALFGKQRLAALGKKWSKSNNKTLEVAEDWLSGRAEIIQYNAKKIFFKKLVSKITNTESLALKQENLNWVILYCNLLATVASFIIPWGIGFIFIQNQMFNVTISVLLTLTLTANNVVQSTRNLMQYWTEMLGSKDIRKLPEKLKEAELVQNSDPKPNLDIKNLGLKYSNYDIFKNINLHIPYGQKILLTGESGVGKSSLLNIIANNIHPSEGQVTYDDRQITPTDVIYIRQDPWLFSGSVRENLTLGKDISDDKLLAALKQVNLLTELGDNILDREISAQVDTLSGGQKQRLSIARALLHQRPIILMDEITSSIDDKNADIIRDLIYNLPNTIIEVAHHTNKQLLKKYNFEVLLLRNKQLTKER</sequence>
<dbReference type="Pfam" id="PF00005">
    <property type="entry name" value="ABC_tran"/>
    <property type="match status" value="1"/>
</dbReference>
<dbReference type="PANTHER" id="PTHR24221">
    <property type="entry name" value="ATP-BINDING CASSETTE SUB-FAMILY B"/>
    <property type="match status" value="1"/>
</dbReference>
<feature type="transmembrane region" description="Helical" evidence="7">
    <location>
        <begin position="232"/>
        <end position="255"/>
    </location>
</feature>
<proteinExistence type="predicted"/>
<dbReference type="InterPro" id="IPR003593">
    <property type="entry name" value="AAA+_ATPase"/>
</dbReference>
<keyword evidence="3" id="KW-0547">Nucleotide-binding</keyword>
<comment type="subcellular location">
    <subcellularLocation>
        <location evidence="1">Cell membrane</location>
        <topology evidence="1">Multi-pass membrane protein</topology>
    </subcellularLocation>
</comment>
<keyword evidence="11" id="KW-1185">Reference proteome</keyword>
<comment type="caution">
    <text evidence="10">The sequence shown here is derived from an EMBL/GenBank/DDBJ whole genome shotgun (WGS) entry which is preliminary data.</text>
</comment>
<feature type="transmembrane region" description="Helical" evidence="7">
    <location>
        <begin position="149"/>
        <end position="167"/>
    </location>
</feature>
<feature type="transmembrane region" description="Helical" evidence="7">
    <location>
        <begin position="261"/>
        <end position="279"/>
    </location>
</feature>
<protein>
    <submittedName>
        <fullName evidence="10">ATP-binding cassette subfamily B protein</fullName>
    </submittedName>
</protein>
<evidence type="ECO:0000313" key="10">
    <source>
        <dbReference type="EMBL" id="MBP2058812.1"/>
    </source>
</evidence>
<reference evidence="10 11" key="1">
    <citation type="submission" date="2021-03" db="EMBL/GenBank/DDBJ databases">
        <title>Genomic Encyclopedia of Type Strains, Phase IV (KMG-IV): sequencing the most valuable type-strain genomes for metagenomic binning, comparative biology and taxonomic classification.</title>
        <authorList>
            <person name="Goeker M."/>
        </authorList>
    </citation>
    <scope>NUCLEOTIDE SEQUENCE [LARGE SCALE GENOMIC DNA]</scope>
    <source>
        <strain evidence="10 11">DSM 101872</strain>
    </source>
</reference>
<evidence type="ECO:0000256" key="1">
    <source>
        <dbReference type="ARBA" id="ARBA00004651"/>
    </source>
</evidence>
<evidence type="ECO:0000256" key="6">
    <source>
        <dbReference type="ARBA" id="ARBA00023136"/>
    </source>
</evidence>
<evidence type="ECO:0000256" key="4">
    <source>
        <dbReference type="ARBA" id="ARBA00022840"/>
    </source>
</evidence>
<keyword evidence="2 7" id="KW-0812">Transmembrane</keyword>
<dbReference type="Proteomes" id="UP001519292">
    <property type="component" value="Unassembled WGS sequence"/>
</dbReference>
<dbReference type="SMART" id="SM00382">
    <property type="entry name" value="AAA"/>
    <property type="match status" value="1"/>
</dbReference>
<dbReference type="InterPro" id="IPR025662">
    <property type="entry name" value="Sigma_54_int_dom_ATP-bd_1"/>
</dbReference>
<dbReference type="Gene3D" id="1.20.1560.10">
    <property type="entry name" value="ABC transporter type 1, transmembrane domain"/>
    <property type="match status" value="1"/>
</dbReference>
<accession>A0ABS4MGI8</accession>
<feature type="domain" description="ABC transporter" evidence="8">
    <location>
        <begin position="320"/>
        <end position="526"/>
    </location>
</feature>
<keyword evidence="5 7" id="KW-1133">Transmembrane helix</keyword>
<feature type="transmembrane region" description="Helical" evidence="7">
    <location>
        <begin position="55"/>
        <end position="80"/>
    </location>
</feature>
<dbReference type="InterPro" id="IPR027417">
    <property type="entry name" value="P-loop_NTPase"/>
</dbReference>
<feature type="domain" description="ABC transmembrane type-1" evidence="9">
    <location>
        <begin position="16"/>
        <end position="294"/>
    </location>
</feature>
<dbReference type="InterPro" id="IPR003439">
    <property type="entry name" value="ABC_transporter-like_ATP-bd"/>
</dbReference>
<evidence type="ECO:0000259" key="8">
    <source>
        <dbReference type="PROSITE" id="PS50893"/>
    </source>
</evidence>
<dbReference type="CDD" id="cd03228">
    <property type="entry name" value="ABCC_MRP_Like"/>
    <property type="match status" value="1"/>
</dbReference>
<evidence type="ECO:0000256" key="7">
    <source>
        <dbReference type="SAM" id="Phobius"/>
    </source>
</evidence>
<dbReference type="RefSeq" id="WP_209687529.1">
    <property type="nucleotide sequence ID" value="NZ_JAGGLU010000015.1"/>
</dbReference>
<organism evidence="10 11">
    <name type="scientific">Lactobacillus colini</name>
    <dbReference type="NCBI Taxonomy" id="1819254"/>
    <lineage>
        <taxon>Bacteria</taxon>
        <taxon>Bacillati</taxon>
        <taxon>Bacillota</taxon>
        <taxon>Bacilli</taxon>
        <taxon>Lactobacillales</taxon>
        <taxon>Lactobacillaceae</taxon>
        <taxon>Lactobacillus</taxon>
    </lineage>
</organism>
<dbReference type="Gene3D" id="3.40.50.300">
    <property type="entry name" value="P-loop containing nucleotide triphosphate hydrolases"/>
    <property type="match status" value="1"/>
</dbReference>
<dbReference type="InterPro" id="IPR036640">
    <property type="entry name" value="ABC1_TM_sf"/>
</dbReference>
<dbReference type="InterPro" id="IPR039421">
    <property type="entry name" value="Type_1_exporter"/>
</dbReference>
<dbReference type="PANTHER" id="PTHR24221:SF654">
    <property type="entry name" value="ATP-BINDING CASSETTE SUB-FAMILY B MEMBER 6"/>
    <property type="match status" value="1"/>
</dbReference>
<dbReference type="PROSITE" id="PS50893">
    <property type="entry name" value="ABC_TRANSPORTER_2"/>
    <property type="match status" value="1"/>
</dbReference>
<dbReference type="GO" id="GO:0005524">
    <property type="term" value="F:ATP binding"/>
    <property type="evidence" value="ECO:0007669"/>
    <property type="project" value="UniProtKB-KW"/>
</dbReference>
<gene>
    <name evidence="10" type="ORF">J2Z60_002003</name>
</gene>
<evidence type="ECO:0000256" key="5">
    <source>
        <dbReference type="ARBA" id="ARBA00022989"/>
    </source>
</evidence>
<keyword evidence="6 7" id="KW-0472">Membrane</keyword>
<dbReference type="PROSITE" id="PS00675">
    <property type="entry name" value="SIGMA54_INTERACT_1"/>
    <property type="match status" value="1"/>
</dbReference>
<dbReference type="EMBL" id="JAGGLU010000015">
    <property type="protein sequence ID" value="MBP2058812.1"/>
    <property type="molecule type" value="Genomic_DNA"/>
</dbReference>
<dbReference type="SUPFAM" id="SSF52540">
    <property type="entry name" value="P-loop containing nucleoside triphosphate hydrolases"/>
    <property type="match status" value="1"/>
</dbReference>
<evidence type="ECO:0000313" key="11">
    <source>
        <dbReference type="Proteomes" id="UP001519292"/>
    </source>
</evidence>
<dbReference type="PROSITE" id="PS50929">
    <property type="entry name" value="ABC_TM1F"/>
    <property type="match status" value="1"/>
</dbReference>
<name>A0ABS4MGI8_9LACO</name>
<feature type="transmembrane region" description="Helical" evidence="7">
    <location>
        <begin position="125"/>
        <end position="143"/>
    </location>
</feature>
<dbReference type="SUPFAM" id="SSF90123">
    <property type="entry name" value="ABC transporter transmembrane region"/>
    <property type="match status" value="1"/>
</dbReference>
<evidence type="ECO:0000259" key="9">
    <source>
        <dbReference type="PROSITE" id="PS50929"/>
    </source>
</evidence>
<dbReference type="PROSITE" id="PS00211">
    <property type="entry name" value="ABC_TRANSPORTER_1"/>
    <property type="match status" value="1"/>
</dbReference>
<evidence type="ECO:0000256" key="2">
    <source>
        <dbReference type="ARBA" id="ARBA00022692"/>
    </source>
</evidence>
<dbReference type="InterPro" id="IPR011527">
    <property type="entry name" value="ABC1_TM_dom"/>
</dbReference>
<keyword evidence="4 10" id="KW-0067">ATP-binding</keyword>